<feature type="transmembrane region" description="Helical" evidence="10">
    <location>
        <begin position="169"/>
        <end position="190"/>
    </location>
</feature>
<reference evidence="15" key="1">
    <citation type="submission" date="2016-10" db="EMBL/GenBank/DDBJ databases">
        <authorList>
            <person name="Varghese N."/>
            <person name="Submissions S."/>
        </authorList>
    </citation>
    <scope>NUCLEOTIDE SEQUENCE [LARGE SCALE GENOMIC DNA]</scope>
    <source>
        <strain evidence="15">DSM 22126</strain>
    </source>
</reference>
<evidence type="ECO:0000259" key="13">
    <source>
        <dbReference type="Pfam" id="PF16192"/>
    </source>
</evidence>
<feature type="transmembrane region" description="Helical" evidence="10">
    <location>
        <begin position="501"/>
        <end position="524"/>
    </location>
</feature>
<dbReference type="PANTHER" id="PTHR10050:SF46">
    <property type="entry name" value="PROTEIN O-MANNOSYL-TRANSFERASE 2"/>
    <property type="match status" value="1"/>
</dbReference>
<evidence type="ECO:0000256" key="1">
    <source>
        <dbReference type="ARBA" id="ARBA00004127"/>
    </source>
</evidence>
<keyword evidence="10" id="KW-1003">Cell membrane</keyword>
<evidence type="ECO:0000256" key="2">
    <source>
        <dbReference type="ARBA" id="ARBA00004922"/>
    </source>
</evidence>
<evidence type="ECO:0000256" key="7">
    <source>
        <dbReference type="ARBA" id="ARBA00022989"/>
    </source>
</evidence>
<evidence type="ECO:0000256" key="8">
    <source>
        <dbReference type="ARBA" id="ARBA00023136"/>
    </source>
</evidence>
<proteinExistence type="inferred from homology"/>
<dbReference type="AlphaFoldDB" id="A0A1H1QEF8"/>
<dbReference type="InterPro" id="IPR027005">
    <property type="entry name" value="PMT-like"/>
</dbReference>
<evidence type="ECO:0000256" key="4">
    <source>
        <dbReference type="ARBA" id="ARBA00022676"/>
    </source>
</evidence>
<feature type="domain" description="Protein O-mannosyl-transferase C-terminal four TM" evidence="13">
    <location>
        <begin position="353"/>
        <end position="543"/>
    </location>
</feature>
<evidence type="ECO:0000256" key="11">
    <source>
        <dbReference type="SAM" id="MobiDB-lite"/>
    </source>
</evidence>
<sequence>MTADVDVTEPPARAGELPRAAGPTNREALLVKLFGARRLTLGMTAHDRMWGWLGPLIVAVAAGLLRFWNLAHPHELVFDETYYVKDSWTLLNLGYSSEWPEEPNDRFEAGEVDIYTTDPAFVVHPLVGKMLIALGMAVGGAESSFFWRLVPALAGTLMVFLLARVARRLFASTAMGIVAGALLAVDGAGIVHARTALLDEFIMVFALIAFWCLLRDREQARLRLADKVSAILDAGGQVGRYGPRLGWRWWRFAAAVSLGLAVGVKWSGLYFLAAFALLSVLWDASARRRVGIKRWWEDAFLVDAVPAALIMLPTALITYVASWGPWFATQGGYLRRWAVENPGEGVTWLPAPLRSLWEYHVKMWNFHTGLDSEHTYASNPWGWLVQARPTSFYYRSFAEGENGCTTTKCAEAITSLGNPVLWWLATAALVATVVWLVVAKDWRATAVLVGLVGGWVPWLVTDRTIFTFYTIAFLPWMILAIVYVMTVLLERTEGRPDARAWVQWAIMATLVVIGGFSAFFYPIWTGWNVPYWFWHSHMWFQSWI</sequence>
<accession>A0A1H1QEF8</accession>
<evidence type="ECO:0000256" key="6">
    <source>
        <dbReference type="ARBA" id="ARBA00022692"/>
    </source>
</evidence>
<feature type="transmembrane region" description="Helical" evidence="10">
    <location>
        <begin position="49"/>
        <end position="68"/>
    </location>
</feature>
<dbReference type="GO" id="GO:0012505">
    <property type="term" value="C:endomembrane system"/>
    <property type="evidence" value="ECO:0007669"/>
    <property type="project" value="UniProtKB-SubCell"/>
</dbReference>
<keyword evidence="8 10" id="KW-0472">Membrane</keyword>
<dbReference type="EMBL" id="LT629776">
    <property type="protein sequence ID" value="SDS21931.1"/>
    <property type="molecule type" value="Genomic_DNA"/>
</dbReference>
<comment type="pathway">
    <text evidence="2 10">Protein modification; protein glycosylation.</text>
</comment>
<dbReference type="Pfam" id="PF02366">
    <property type="entry name" value="PMT"/>
    <property type="match status" value="1"/>
</dbReference>
<keyword evidence="4 10" id="KW-0328">Glycosyltransferase</keyword>
<evidence type="ECO:0000256" key="9">
    <source>
        <dbReference type="ARBA" id="ARBA00093617"/>
    </source>
</evidence>
<keyword evidence="6 10" id="KW-0812">Transmembrane</keyword>
<feature type="transmembrane region" description="Helical" evidence="10">
    <location>
        <begin position="196"/>
        <end position="214"/>
    </location>
</feature>
<dbReference type="Proteomes" id="UP000185663">
    <property type="component" value="Chromosome I"/>
</dbReference>
<dbReference type="RefSeq" id="WP_231959307.1">
    <property type="nucleotide sequence ID" value="NZ_LT629776.1"/>
</dbReference>
<evidence type="ECO:0000256" key="5">
    <source>
        <dbReference type="ARBA" id="ARBA00022679"/>
    </source>
</evidence>
<feature type="transmembrane region" description="Helical" evidence="10">
    <location>
        <begin position="420"/>
        <end position="437"/>
    </location>
</feature>
<dbReference type="UniPathway" id="UPA00378"/>
<dbReference type="InterPro" id="IPR003342">
    <property type="entry name" value="ArnT-like_N"/>
</dbReference>
<comment type="subcellular location">
    <subcellularLocation>
        <location evidence="10">Cell membrane</location>
    </subcellularLocation>
    <subcellularLocation>
        <location evidence="1">Endomembrane system</location>
        <topology evidence="1">Multi-pass membrane protein</topology>
    </subcellularLocation>
</comment>
<comment type="function">
    <text evidence="10">Protein O-mannosyltransferase that catalyzes the transfer of a single mannose residue from a polyprenol phospho-mannosyl lipidic donor to the hydroxyl group of selected serine and threonine residues in acceptor proteins.</text>
</comment>
<dbReference type="PANTHER" id="PTHR10050">
    <property type="entry name" value="DOLICHYL-PHOSPHATE-MANNOSE--PROTEIN MANNOSYLTRANSFERASE"/>
    <property type="match status" value="1"/>
</dbReference>
<keyword evidence="7 10" id="KW-1133">Transmembrane helix</keyword>
<evidence type="ECO:0000256" key="3">
    <source>
        <dbReference type="ARBA" id="ARBA00007222"/>
    </source>
</evidence>
<feature type="transmembrane region" description="Helical" evidence="10">
    <location>
        <begin position="145"/>
        <end position="162"/>
    </location>
</feature>
<dbReference type="GO" id="GO:0004169">
    <property type="term" value="F:dolichyl-phosphate-mannose-protein mannosyltransferase activity"/>
    <property type="evidence" value="ECO:0007669"/>
    <property type="project" value="UniProtKB-UniRule"/>
</dbReference>
<feature type="domain" description="ArnT-like N-terminal" evidence="12">
    <location>
        <begin position="144"/>
        <end position="312"/>
    </location>
</feature>
<dbReference type="GO" id="GO:0005886">
    <property type="term" value="C:plasma membrane"/>
    <property type="evidence" value="ECO:0007669"/>
    <property type="project" value="UniProtKB-SubCell"/>
</dbReference>
<feature type="transmembrane region" description="Helical" evidence="10">
    <location>
        <begin position="466"/>
        <end position="489"/>
    </location>
</feature>
<dbReference type="Pfam" id="PF16192">
    <property type="entry name" value="PMT_4TMC"/>
    <property type="match status" value="1"/>
</dbReference>
<gene>
    <name evidence="14" type="ORF">SAMN04489860_1065</name>
</gene>
<feature type="transmembrane region" description="Helical" evidence="10">
    <location>
        <begin position="299"/>
        <end position="321"/>
    </location>
</feature>
<feature type="region of interest" description="Disordered" evidence="11">
    <location>
        <begin position="1"/>
        <end position="20"/>
    </location>
</feature>
<keyword evidence="5 10" id="KW-0808">Transferase</keyword>
<dbReference type="EC" id="2.4.1.-" evidence="10"/>
<feature type="transmembrane region" description="Helical" evidence="10">
    <location>
        <begin position="444"/>
        <end position="460"/>
    </location>
</feature>
<dbReference type="eggNOG" id="COG1928">
    <property type="taxonomic scope" value="Bacteria"/>
</dbReference>
<keyword evidence="15" id="KW-1185">Reference proteome</keyword>
<organism evidence="14 15">
    <name type="scientific">Paraoerskovia marina</name>
    <dbReference type="NCBI Taxonomy" id="545619"/>
    <lineage>
        <taxon>Bacteria</taxon>
        <taxon>Bacillati</taxon>
        <taxon>Actinomycetota</taxon>
        <taxon>Actinomycetes</taxon>
        <taxon>Micrococcales</taxon>
        <taxon>Cellulomonadaceae</taxon>
        <taxon>Paraoerskovia</taxon>
    </lineage>
</organism>
<evidence type="ECO:0000313" key="14">
    <source>
        <dbReference type="EMBL" id="SDS21931.1"/>
    </source>
</evidence>
<evidence type="ECO:0000313" key="15">
    <source>
        <dbReference type="Proteomes" id="UP000185663"/>
    </source>
</evidence>
<dbReference type="InterPro" id="IPR032421">
    <property type="entry name" value="PMT_4TMC"/>
</dbReference>
<protein>
    <recommendedName>
        <fullName evidence="9 10">Polyprenol-phosphate-mannose--protein mannosyltransferase</fullName>
        <ecNumber evidence="10">2.4.1.-</ecNumber>
    </recommendedName>
</protein>
<comment type="similarity">
    <text evidence="3 10">Belongs to the glycosyltransferase 39 family.</text>
</comment>
<evidence type="ECO:0000259" key="12">
    <source>
        <dbReference type="Pfam" id="PF02366"/>
    </source>
</evidence>
<evidence type="ECO:0000256" key="10">
    <source>
        <dbReference type="RuleBase" id="RU367007"/>
    </source>
</evidence>
<dbReference type="STRING" id="545619.SAMN04489860_1065"/>
<name>A0A1H1QEF8_9CELL</name>